<keyword evidence="2 5" id="KW-0032">Aminotransferase</keyword>
<dbReference type="OrthoDB" id="9813612at2"/>
<dbReference type="CDD" id="cd00609">
    <property type="entry name" value="AAT_like"/>
    <property type="match status" value="1"/>
</dbReference>
<evidence type="ECO:0000256" key="2">
    <source>
        <dbReference type="ARBA" id="ARBA00022576"/>
    </source>
</evidence>
<dbReference type="InterPro" id="IPR015424">
    <property type="entry name" value="PyrdxlP-dep_Trfase"/>
</dbReference>
<dbReference type="PANTHER" id="PTHR42832:SF3">
    <property type="entry name" value="L-GLUTAMINE--4-(METHYLSULFANYL)-2-OXOBUTANOATE AMINOTRANSFERASE"/>
    <property type="match status" value="1"/>
</dbReference>
<dbReference type="NCBIfam" id="TIGR03538">
    <property type="entry name" value="DapC_gpp"/>
    <property type="match status" value="1"/>
</dbReference>
<dbReference type="GO" id="GO:0009089">
    <property type="term" value="P:lysine biosynthetic process via diaminopimelate"/>
    <property type="evidence" value="ECO:0007669"/>
    <property type="project" value="InterPro"/>
</dbReference>
<feature type="domain" description="Aminotransferase class I/classII large" evidence="4">
    <location>
        <begin position="30"/>
        <end position="388"/>
    </location>
</feature>
<organism evidence="5 6">
    <name type="scientific">Marinomonas balearica</name>
    <dbReference type="NCBI Taxonomy" id="491947"/>
    <lineage>
        <taxon>Bacteria</taxon>
        <taxon>Pseudomonadati</taxon>
        <taxon>Pseudomonadota</taxon>
        <taxon>Gammaproteobacteria</taxon>
        <taxon>Oceanospirillales</taxon>
        <taxon>Oceanospirillaceae</taxon>
        <taxon>Marinomonas</taxon>
    </lineage>
</organism>
<dbReference type="GO" id="GO:0009016">
    <property type="term" value="F:succinyldiaminopimelate transaminase activity"/>
    <property type="evidence" value="ECO:0007669"/>
    <property type="project" value="InterPro"/>
</dbReference>
<name>A0A4V3CG52_9GAMM</name>
<dbReference type="PANTHER" id="PTHR42832">
    <property type="entry name" value="AMINO ACID AMINOTRANSFERASE"/>
    <property type="match status" value="1"/>
</dbReference>
<dbReference type="RefSeq" id="WP_133504673.1">
    <property type="nucleotide sequence ID" value="NZ_SNXC01000014.1"/>
</dbReference>
<dbReference type="InterPro" id="IPR004839">
    <property type="entry name" value="Aminotransferase_I/II_large"/>
</dbReference>
<dbReference type="InterPro" id="IPR015421">
    <property type="entry name" value="PyrdxlP-dep_Trfase_major"/>
</dbReference>
<keyword evidence="6" id="KW-1185">Reference proteome</keyword>
<gene>
    <name evidence="5" type="ORF">DFP79_2956</name>
</gene>
<reference evidence="5 6" key="1">
    <citation type="submission" date="2019-03" db="EMBL/GenBank/DDBJ databases">
        <title>Genomic Encyclopedia of Type Strains, Phase III (KMG-III): the genomes of soil and plant-associated and newly described type strains.</title>
        <authorList>
            <person name="Whitman W."/>
        </authorList>
    </citation>
    <scope>NUCLEOTIDE SEQUENCE [LARGE SCALE GENOMIC DNA]</scope>
    <source>
        <strain evidence="5 6">CECT 7378</strain>
    </source>
</reference>
<dbReference type="InterPro" id="IPR019878">
    <property type="entry name" value="DapC_beta/gammaproteobac"/>
</dbReference>
<dbReference type="SUPFAM" id="SSF53383">
    <property type="entry name" value="PLP-dependent transferases"/>
    <property type="match status" value="1"/>
</dbReference>
<dbReference type="EMBL" id="SNXC01000014">
    <property type="protein sequence ID" value="TDO96382.1"/>
    <property type="molecule type" value="Genomic_DNA"/>
</dbReference>
<dbReference type="AlphaFoldDB" id="A0A4V3CG52"/>
<keyword evidence="3 5" id="KW-0808">Transferase</keyword>
<accession>A0A4V3CG52</accession>
<dbReference type="GO" id="GO:0030170">
    <property type="term" value="F:pyridoxal phosphate binding"/>
    <property type="evidence" value="ECO:0007669"/>
    <property type="project" value="InterPro"/>
</dbReference>
<evidence type="ECO:0000259" key="4">
    <source>
        <dbReference type="Pfam" id="PF00155"/>
    </source>
</evidence>
<dbReference type="Gene3D" id="3.90.1150.10">
    <property type="entry name" value="Aspartate Aminotransferase, domain 1"/>
    <property type="match status" value="1"/>
</dbReference>
<evidence type="ECO:0000313" key="6">
    <source>
        <dbReference type="Proteomes" id="UP000294656"/>
    </source>
</evidence>
<sequence>MNPLISNLHPYPFQKLAELLQNVEPAQDKELIKLTIGEPQHDAPQSVLDELQNTLSAVRKYPSTKGEVSLRKAISNWACNRFTLNSLDPETEVLPVTGTREALFAIVQTLVGSKENGTVISPNPFYQIYEGAAILAGASLEFLPCDDTNNYQVDYRSVSDDVWSRCEIVFVCSPNNPAGTVTPLEDYRFLIDQAKKFDFTIVSDECYSEIYFGTDKPLGLLEACVELGNDRYEHCLIFQSLSKRSNLPGLRSGFVAGDATLLKPFLLYRTYQGCAMPNHHQAASIVAWGDEQHVQTNRDIYQRKFDAVLNILKPVMKVMKPEAGFYLWPKIPMGDEEFCVKLYEEEAVLVLPGSYLGREINSTNPGSNHVRLALVAEEELCTEAAERIRNFMTRNFPLNELEQLN</sequence>
<dbReference type="Pfam" id="PF00155">
    <property type="entry name" value="Aminotran_1_2"/>
    <property type="match status" value="1"/>
</dbReference>
<dbReference type="Gene3D" id="3.40.640.10">
    <property type="entry name" value="Type I PLP-dependent aspartate aminotransferase-like (Major domain)"/>
    <property type="match status" value="1"/>
</dbReference>
<protein>
    <submittedName>
        <fullName evidence="5">Succinyldiaminopimelate aminotransferase</fullName>
    </submittedName>
</protein>
<dbReference type="InterPro" id="IPR050881">
    <property type="entry name" value="LL-DAP_aminotransferase"/>
</dbReference>
<evidence type="ECO:0000313" key="5">
    <source>
        <dbReference type="EMBL" id="TDO96382.1"/>
    </source>
</evidence>
<evidence type="ECO:0000256" key="1">
    <source>
        <dbReference type="ARBA" id="ARBA00001933"/>
    </source>
</evidence>
<proteinExistence type="predicted"/>
<comment type="cofactor">
    <cofactor evidence="1">
        <name>pyridoxal 5'-phosphate</name>
        <dbReference type="ChEBI" id="CHEBI:597326"/>
    </cofactor>
</comment>
<comment type="caution">
    <text evidence="5">The sequence shown here is derived from an EMBL/GenBank/DDBJ whole genome shotgun (WGS) entry which is preliminary data.</text>
</comment>
<evidence type="ECO:0000256" key="3">
    <source>
        <dbReference type="ARBA" id="ARBA00022679"/>
    </source>
</evidence>
<dbReference type="InterPro" id="IPR015422">
    <property type="entry name" value="PyrdxlP-dep_Trfase_small"/>
</dbReference>
<dbReference type="Proteomes" id="UP000294656">
    <property type="component" value="Unassembled WGS sequence"/>
</dbReference>